<dbReference type="EMBL" id="PNRE01000077">
    <property type="protein sequence ID" value="PMR67952.1"/>
    <property type="molecule type" value="Genomic_DNA"/>
</dbReference>
<reference evidence="8 9" key="1">
    <citation type="submission" date="2018-01" db="EMBL/GenBank/DDBJ databases">
        <title>Halomonas endophytica sp. nov., isolated from storage liquid in the stems of Populus euphratica.</title>
        <authorList>
            <person name="Chen C."/>
        </authorList>
    </citation>
    <scope>NUCLEOTIDE SEQUENCE [LARGE SCALE GENOMIC DNA]</scope>
    <source>
        <strain evidence="8 9">DSM 26881</strain>
    </source>
</reference>
<evidence type="ECO:0000256" key="1">
    <source>
        <dbReference type="ARBA" id="ARBA00004651"/>
    </source>
</evidence>
<dbReference type="OrthoDB" id="6364240at2"/>
<dbReference type="AlphaFoldDB" id="A0A2N7TIE4"/>
<dbReference type="PANTHER" id="PTHR12677:SF59">
    <property type="entry name" value="GOLGI APPARATUS MEMBRANE PROTEIN TVP38-RELATED"/>
    <property type="match status" value="1"/>
</dbReference>
<feature type="transmembrane region" description="Helical" evidence="6">
    <location>
        <begin position="82"/>
        <end position="103"/>
    </location>
</feature>
<keyword evidence="8" id="KW-0808">Transferase</keyword>
<comment type="caution">
    <text evidence="8">The sequence shown here is derived from an EMBL/GenBank/DDBJ whole genome shotgun (WGS) entry which is preliminary data.</text>
</comment>
<evidence type="ECO:0000313" key="9">
    <source>
        <dbReference type="Proteomes" id="UP000235346"/>
    </source>
</evidence>
<dbReference type="GO" id="GO:0005886">
    <property type="term" value="C:plasma membrane"/>
    <property type="evidence" value="ECO:0007669"/>
    <property type="project" value="UniProtKB-SubCell"/>
</dbReference>
<evidence type="ECO:0000259" key="7">
    <source>
        <dbReference type="Pfam" id="PF09335"/>
    </source>
</evidence>
<organism evidence="8 9">
    <name type="scientific">Halomonas heilongjiangensis</name>
    <dbReference type="NCBI Taxonomy" id="1387883"/>
    <lineage>
        <taxon>Bacteria</taxon>
        <taxon>Pseudomonadati</taxon>
        <taxon>Pseudomonadota</taxon>
        <taxon>Gammaproteobacteria</taxon>
        <taxon>Oceanospirillales</taxon>
        <taxon>Halomonadaceae</taxon>
        <taxon>Halomonas</taxon>
    </lineage>
</organism>
<evidence type="ECO:0000256" key="6">
    <source>
        <dbReference type="RuleBase" id="RU366058"/>
    </source>
</evidence>
<dbReference type="GO" id="GO:0016740">
    <property type="term" value="F:transferase activity"/>
    <property type="evidence" value="ECO:0007669"/>
    <property type="project" value="UniProtKB-KW"/>
</dbReference>
<name>A0A2N7TIE4_9GAMM</name>
<gene>
    <name evidence="8" type="ORF">C1H66_17225</name>
</gene>
<sequence length="226" mass="24379">MPRDSALSRPWRWAAIGASLLMAAYLWVWHSPDLAALQRWAEEASHHPLTMVSVILVMAVTLAVGLPGSIGLWLIAPFYTPLAATPMLIVGSVGGALGAYYLASRVGERFSPGALTRRIMRMLEKRSDFLTQCALRVMPGFPHSVVNYAAGLCRLPLATFIIAAVVGLGIKWAVYASAIHGALAAVEREDALGPDVVMPLVALTLLLLVGGWMRRRVDRARNGSPD</sequence>
<evidence type="ECO:0000256" key="4">
    <source>
        <dbReference type="ARBA" id="ARBA00022989"/>
    </source>
</evidence>
<feature type="transmembrane region" description="Helical" evidence="6">
    <location>
        <begin position="157"/>
        <end position="176"/>
    </location>
</feature>
<comment type="similarity">
    <text evidence="6">Belongs to the TVP38/TMEM64 family.</text>
</comment>
<feature type="transmembrane region" description="Helical" evidence="6">
    <location>
        <begin position="49"/>
        <end position="76"/>
    </location>
</feature>
<protein>
    <recommendedName>
        <fullName evidence="6">TVP38/TMEM64 family membrane protein</fullName>
    </recommendedName>
</protein>
<accession>A0A2N7TIE4</accession>
<comment type="subcellular location">
    <subcellularLocation>
        <location evidence="1 6">Cell membrane</location>
        <topology evidence="1 6">Multi-pass membrane protein</topology>
    </subcellularLocation>
</comment>
<keyword evidence="3 6" id="KW-0812">Transmembrane</keyword>
<dbReference type="Proteomes" id="UP000235346">
    <property type="component" value="Unassembled WGS sequence"/>
</dbReference>
<dbReference type="PANTHER" id="PTHR12677">
    <property type="entry name" value="GOLGI APPARATUS MEMBRANE PROTEIN TVP38-RELATED"/>
    <property type="match status" value="1"/>
</dbReference>
<dbReference type="InterPro" id="IPR015414">
    <property type="entry name" value="TMEM64"/>
</dbReference>
<evidence type="ECO:0000256" key="2">
    <source>
        <dbReference type="ARBA" id="ARBA00022475"/>
    </source>
</evidence>
<feature type="transmembrane region" description="Helical" evidence="6">
    <location>
        <begin position="12"/>
        <end position="29"/>
    </location>
</feature>
<evidence type="ECO:0000256" key="5">
    <source>
        <dbReference type="ARBA" id="ARBA00023136"/>
    </source>
</evidence>
<proteinExistence type="inferred from homology"/>
<dbReference type="InterPro" id="IPR032816">
    <property type="entry name" value="VTT_dom"/>
</dbReference>
<keyword evidence="9" id="KW-1185">Reference proteome</keyword>
<keyword evidence="5 6" id="KW-0472">Membrane</keyword>
<feature type="transmembrane region" description="Helical" evidence="6">
    <location>
        <begin position="196"/>
        <end position="213"/>
    </location>
</feature>
<keyword evidence="2 6" id="KW-1003">Cell membrane</keyword>
<dbReference type="RefSeq" id="WP_102629111.1">
    <property type="nucleotide sequence ID" value="NZ_PDOH01000023.1"/>
</dbReference>
<dbReference type="Pfam" id="PF09335">
    <property type="entry name" value="VTT_dom"/>
    <property type="match status" value="1"/>
</dbReference>
<keyword evidence="4 6" id="KW-1133">Transmembrane helix</keyword>
<evidence type="ECO:0000313" key="8">
    <source>
        <dbReference type="EMBL" id="PMR67952.1"/>
    </source>
</evidence>
<evidence type="ECO:0000256" key="3">
    <source>
        <dbReference type="ARBA" id="ARBA00022692"/>
    </source>
</evidence>
<feature type="domain" description="VTT" evidence="7">
    <location>
        <begin position="67"/>
        <end position="179"/>
    </location>
</feature>